<evidence type="ECO:0000259" key="4">
    <source>
        <dbReference type="Pfam" id="PF00534"/>
    </source>
</evidence>
<dbReference type="InterPro" id="IPR001296">
    <property type="entry name" value="Glyco_trans_1"/>
</dbReference>
<organism evidence="5 6">
    <name type="scientific">Thalassobacter stenotrophicus</name>
    <dbReference type="NCBI Taxonomy" id="266809"/>
    <lineage>
        <taxon>Bacteria</taxon>
        <taxon>Pseudomonadati</taxon>
        <taxon>Pseudomonadota</taxon>
        <taxon>Alphaproteobacteria</taxon>
        <taxon>Rhodobacterales</taxon>
        <taxon>Roseobacteraceae</taxon>
        <taxon>Thalassobacter</taxon>
    </lineage>
</organism>
<keyword evidence="2 5" id="KW-0328">Glycosyltransferase</keyword>
<accession>A0A0N7LT66</accession>
<sequence length="355" mass="38144">MGHSSPMSAPALIVTNFNPNFTGVSATAATVVRGQMQRYNLRLVGSPLPGCPTPTTIREARKLCRTAQQPVIWHVRRNPEMRVAIWARDVLRLPIKIVFTSAAQRRHSAYPRWLISRMDAVIATTSAAASYVPNVSAVVPHGVDTNLFKPAANRLTAWQELGFGGTRGIASVGRVRPEKGTDVFVEALLKVLPNAPDTVALIIGKIAPKDTVFADNLKAKIAAVGLSDQIIFTGEIPPETLQKMLPALSLLVALPRYEGYGMTPLEAMASGVPFVGSDTGYFKTFSDAGQAGIVVPIGEDDLAAQAIQSLLNNPTELARMSDHALNTARTRHSAQEEISGIDTVYQELWAEAASA</sequence>
<dbReference type="PANTHER" id="PTHR12526:SF640">
    <property type="entry name" value="COLANIC ACID BIOSYNTHESIS GLYCOSYLTRANSFERASE WCAL-RELATED"/>
    <property type="match status" value="1"/>
</dbReference>
<dbReference type="Gene3D" id="3.40.50.2000">
    <property type="entry name" value="Glycogen Phosphorylase B"/>
    <property type="match status" value="2"/>
</dbReference>
<dbReference type="eggNOG" id="COG0438">
    <property type="taxonomic scope" value="Bacteria"/>
</dbReference>
<dbReference type="CDD" id="cd03801">
    <property type="entry name" value="GT4_PimA-like"/>
    <property type="match status" value="1"/>
</dbReference>
<evidence type="ECO:0000313" key="5">
    <source>
        <dbReference type="EMBL" id="CUH59842.1"/>
    </source>
</evidence>
<evidence type="ECO:0000313" key="6">
    <source>
        <dbReference type="Proteomes" id="UP000051298"/>
    </source>
</evidence>
<dbReference type="PANTHER" id="PTHR12526">
    <property type="entry name" value="GLYCOSYLTRANSFERASE"/>
    <property type="match status" value="1"/>
</dbReference>
<dbReference type="EMBL" id="CYRX01000011">
    <property type="protein sequence ID" value="CUH59842.1"/>
    <property type="molecule type" value="Genomic_DNA"/>
</dbReference>
<evidence type="ECO:0000256" key="1">
    <source>
        <dbReference type="ARBA" id="ARBA00009481"/>
    </source>
</evidence>
<reference evidence="5 6" key="1">
    <citation type="submission" date="2015-09" db="EMBL/GenBank/DDBJ databases">
        <authorList>
            <consortium name="Swine Surveillance"/>
        </authorList>
    </citation>
    <scope>NUCLEOTIDE SEQUENCE [LARGE SCALE GENOMIC DNA]</scope>
    <source>
        <strain evidence="5 6">CECT 5294</strain>
    </source>
</reference>
<proteinExistence type="inferred from homology"/>
<dbReference type="Pfam" id="PF00534">
    <property type="entry name" value="Glycos_transf_1"/>
    <property type="match status" value="1"/>
</dbReference>
<dbReference type="Proteomes" id="UP000051298">
    <property type="component" value="Unassembled WGS sequence"/>
</dbReference>
<evidence type="ECO:0000256" key="2">
    <source>
        <dbReference type="ARBA" id="ARBA00022676"/>
    </source>
</evidence>
<dbReference type="EC" id="2.4.1.246" evidence="5"/>
<name>A0A0N7LT66_9RHOB</name>
<dbReference type="AlphaFoldDB" id="A0A0N7LT66"/>
<gene>
    <name evidence="5" type="primary">mfpsA</name>
    <name evidence="5" type="ORF">THS5294_01130</name>
</gene>
<keyword evidence="3 5" id="KW-0808">Transferase</keyword>
<dbReference type="SUPFAM" id="SSF53756">
    <property type="entry name" value="UDP-Glycosyltransferase/glycogen phosphorylase"/>
    <property type="match status" value="1"/>
</dbReference>
<feature type="domain" description="Glycosyl transferase family 1" evidence="4">
    <location>
        <begin position="167"/>
        <end position="324"/>
    </location>
</feature>
<dbReference type="GO" id="GO:0103011">
    <property type="term" value="F:mannosylfructose-phosphate synthase activity"/>
    <property type="evidence" value="ECO:0007669"/>
    <property type="project" value="UniProtKB-EC"/>
</dbReference>
<dbReference type="STRING" id="266809.PM03_09150"/>
<protein>
    <submittedName>
        <fullName evidence="5">Mannosylfructose-phosphate synthase</fullName>
        <ecNumber evidence="5">2.4.1.246</ecNumber>
    </submittedName>
</protein>
<comment type="similarity">
    <text evidence="1">Belongs to the glycosyltransferase group 1 family. Glycosyltransferase 4 subfamily.</text>
</comment>
<evidence type="ECO:0000256" key="3">
    <source>
        <dbReference type="ARBA" id="ARBA00022679"/>
    </source>
</evidence>